<dbReference type="GO" id="GO:0042651">
    <property type="term" value="C:thylakoid membrane"/>
    <property type="evidence" value="ECO:0007669"/>
    <property type="project" value="UniProtKB-UniRule"/>
</dbReference>
<keyword evidence="2 6" id="KW-0812">Transmembrane</keyword>
<comment type="similarity">
    <text evidence="6">Belongs to the Ccs1/CcsB family.</text>
</comment>
<feature type="transmembrane region" description="Helical" evidence="7">
    <location>
        <begin position="373"/>
        <end position="392"/>
    </location>
</feature>
<evidence type="ECO:0000313" key="9">
    <source>
        <dbReference type="EMBL" id="QCI07121.1"/>
    </source>
</evidence>
<geneLocation type="plastid" evidence="9"/>
<reference evidence="9" key="2">
    <citation type="submission" date="2019-04" db="EMBL/GenBank/DDBJ databases">
        <authorList>
            <person name="Pasella M."/>
        </authorList>
    </citation>
    <scope>NUCLEOTIDE SEQUENCE</scope>
    <source>
        <strain evidence="9">HV05551</strain>
    </source>
</reference>
<protein>
    <recommendedName>
        <fullName evidence="6">Cytochrome c biogenesis protein CcsB</fullName>
    </recommendedName>
</protein>
<proteinExistence type="inferred from homology"/>
<comment type="subunit">
    <text evidence="6">May interact with CcsA.</text>
</comment>
<name>A0A4D6WWS2_9FLOR</name>
<accession>A0A4D6WWS2</accession>
<evidence type="ECO:0000256" key="7">
    <source>
        <dbReference type="SAM" id="Phobius"/>
    </source>
</evidence>
<evidence type="ECO:0000256" key="3">
    <source>
        <dbReference type="ARBA" id="ARBA00022748"/>
    </source>
</evidence>
<keyword evidence="3 6" id="KW-0201">Cytochrome c-type biogenesis</keyword>
<feature type="transmembrane region" description="Helical" evidence="7">
    <location>
        <begin position="79"/>
        <end position="99"/>
    </location>
</feature>
<dbReference type="AlphaFoldDB" id="A0A4D6WWS2"/>
<evidence type="ECO:0000256" key="5">
    <source>
        <dbReference type="ARBA" id="ARBA00023136"/>
    </source>
</evidence>
<comment type="function">
    <text evidence="6">Required during biogenesis of c-type cytochromes (cytochrome c6 and cytochrome f) at the step of heme attachment.</text>
</comment>
<dbReference type="PANTHER" id="PTHR31566:SF0">
    <property type="entry name" value="CYTOCHROME C BIOGENESIS PROTEIN CCS1, CHLOROPLASTIC"/>
    <property type="match status" value="1"/>
</dbReference>
<feature type="transmembrane region" description="Helical" evidence="7">
    <location>
        <begin position="166"/>
        <end position="188"/>
    </location>
</feature>
<dbReference type="InterPro" id="IPR007816">
    <property type="entry name" value="ResB-like_domain"/>
</dbReference>
<gene>
    <name evidence="6 9" type="primary">ccs1</name>
    <name evidence="6" type="synonym">ccsB</name>
</gene>
<keyword evidence="9" id="KW-0934">Plastid</keyword>
<keyword evidence="4 6" id="KW-1133">Transmembrane helix</keyword>
<feature type="domain" description="ResB-like" evidence="8">
    <location>
        <begin position="356"/>
        <end position="421"/>
    </location>
</feature>
<feature type="transmembrane region" description="Helical" evidence="7">
    <location>
        <begin position="20"/>
        <end position="40"/>
    </location>
</feature>
<comment type="subcellular location">
    <subcellularLocation>
        <location evidence="6">Cellular thylakoid membrane</location>
        <topology evidence="6">Multi-pass membrane protein</topology>
    </subcellularLocation>
    <subcellularLocation>
        <location evidence="1">Membrane</location>
        <topology evidence="1">Multi-pass membrane protein</topology>
    </subcellularLocation>
</comment>
<evidence type="ECO:0000256" key="4">
    <source>
        <dbReference type="ARBA" id="ARBA00022989"/>
    </source>
</evidence>
<reference evidence="9" key="1">
    <citation type="journal article" date="2019" name="Mol. Phylogenet. Evol.">
        <title>Morphological evolution and classification of the red algal order Ceramiales inferred using plastid phylogenomics.</title>
        <authorList>
            <person name="Diaz-Tapia P."/>
            <person name="Pasella M.M."/>
            <person name="Verbruggen H."/>
            <person name="Maggs C.A."/>
        </authorList>
    </citation>
    <scope>NUCLEOTIDE SEQUENCE</scope>
    <source>
        <strain evidence="9">HV05551</strain>
    </source>
</reference>
<dbReference type="Pfam" id="PF05140">
    <property type="entry name" value="ResB"/>
    <property type="match status" value="2"/>
</dbReference>
<organism evidence="9">
    <name type="scientific">Hypnea pannosa</name>
    <dbReference type="NCBI Taxonomy" id="105607"/>
    <lineage>
        <taxon>Eukaryota</taxon>
        <taxon>Rhodophyta</taxon>
        <taxon>Florideophyceae</taxon>
        <taxon>Rhodymeniophycidae</taxon>
        <taxon>Gigartinales</taxon>
        <taxon>Hypneaceae</taxon>
        <taxon>Hypnea</taxon>
    </lineage>
</organism>
<keyword evidence="5 6" id="KW-0472">Membrane</keyword>
<evidence type="ECO:0000256" key="6">
    <source>
        <dbReference type="HAMAP-Rule" id="MF_01392"/>
    </source>
</evidence>
<keyword evidence="6" id="KW-0793">Thylakoid</keyword>
<dbReference type="GO" id="GO:0017004">
    <property type="term" value="P:cytochrome complex assembly"/>
    <property type="evidence" value="ECO:0007669"/>
    <property type="project" value="UniProtKB-UniRule"/>
</dbReference>
<sequence length="433" mass="50963">MKYLQYKTLKWKIVRKLSNLNFSITLLLTIGIISILGTIIEQDKNISYYQSNYPVKSYISYLINWKNILYLGLDHIYRTWWFISLIILFFCSLITCTFSQQLPSLRNARHWKFMPYGKYKNSNINYLPIKSFINIIYSLNQHNYYVFQRNNKIYGYKGLAGRLAPIFVHISIIITLTGNILGMFTGFISQQIIPKGEIFHVQNFIKSGKYSHLPYNIIGKIDDFYIEYNTNSSIKQFYSSISLKNNKNKNLIQKKVYVNSPLKFHGLTFYQTSWNLEGLKIQIDDKLIQQKLQEIKINKIRAWIYNFDFTTYNSLFFLINGLNNPILIYNSSGQLLQNVKINEKFTINNHKIIIKEVIPSTGIQIKTDPGIQIVYSGFFILIISIFISYLSYHQIWINGKNNKIILKGVTNRGHLTFEEELTEIQKYYIQITI</sequence>
<dbReference type="PANTHER" id="PTHR31566">
    <property type="entry name" value="CYTOCHROME C BIOGENESIS PROTEIN CCS1, CHLOROPLASTIC"/>
    <property type="match status" value="1"/>
</dbReference>
<feature type="domain" description="ResB-like" evidence="8">
    <location>
        <begin position="21"/>
        <end position="293"/>
    </location>
</feature>
<evidence type="ECO:0000256" key="1">
    <source>
        <dbReference type="ARBA" id="ARBA00004141"/>
    </source>
</evidence>
<evidence type="ECO:0000259" key="8">
    <source>
        <dbReference type="Pfam" id="PF05140"/>
    </source>
</evidence>
<dbReference type="InterPro" id="IPR023494">
    <property type="entry name" value="Cyt_c_bgen_Ccs1/CcsB/ResB"/>
</dbReference>
<dbReference type="EMBL" id="MK814680">
    <property type="protein sequence ID" value="QCI07121.1"/>
    <property type="molecule type" value="Genomic_DNA"/>
</dbReference>
<evidence type="ECO:0000256" key="2">
    <source>
        <dbReference type="ARBA" id="ARBA00022692"/>
    </source>
</evidence>
<dbReference type="HAMAP" id="MF_01392">
    <property type="entry name" value="CytC_Ccs1"/>
    <property type="match status" value="1"/>
</dbReference>